<feature type="transmembrane region" description="Helical" evidence="7">
    <location>
        <begin position="206"/>
        <end position="226"/>
    </location>
</feature>
<feature type="domain" description="Rhodopsin" evidence="8">
    <location>
        <begin position="32"/>
        <end position="270"/>
    </location>
</feature>
<dbReference type="OMA" id="CTPVQYY"/>
<dbReference type="RefSeq" id="XP_002486009.1">
    <property type="nucleotide sequence ID" value="XM_002485964.1"/>
</dbReference>
<feature type="region of interest" description="Disordered" evidence="6">
    <location>
        <begin position="279"/>
        <end position="351"/>
    </location>
</feature>
<feature type="compositionally biased region" description="Polar residues" evidence="6">
    <location>
        <begin position="325"/>
        <end position="339"/>
    </location>
</feature>
<keyword evidence="2 7" id="KW-0812">Transmembrane</keyword>
<dbReference type="GeneID" id="8105460"/>
<keyword evidence="4 7" id="KW-0472">Membrane</keyword>
<dbReference type="Proteomes" id="UP000001745">
    <property type="component" value="Unassembled WGS sequence"/>
</dbReference>
<evidence type="ECO:0000259" key="8">
    <source>
        <dbReference type="Pfam" id="PF20684"/>
    </source>
</evidence>
<dbReference type="AlphaFoldDB" id="B8MML7"/>
<dbReference type="STRING" id="441959.B8MML7"/>
<feature type="transmembrane region" description="Helical" evidence="7">
    <location>
        <begin position="176"/>
        <end position="194"/>
    </location>
</feature>
<feature type="compositionally biased region" description="Polar residues" evidence="6">
    <location>
        <begin position="279"/>
        <end position="291"/>
    </location>
</feature>
<feature type="transmembrane region" description="Helical" evidence="7">
    <location>
        <begin position="48"/>
        <end position="70"/>
    </location>
</feature>
<dbReference type="PhylomeDB" id="B8MML7"/>
<dbReference type="InParanoid" id="B8MML7"/>
<evidence type="ECO:0000256" key="4">
    <source>
        <dbReference type="ARBA" id="ARBA00023136"/>
    </source>
</evidence>
<evidence type="ECO:0000256" key="7">
    <source>
        <dbReference type="SAM" id="Phobius"/>
    </source>
</evidence>
<dbReference type="GO" id="GO:0016020">
    <property type="term" value="C:membrane"/>
    <property type="evidence" value="ECO:0007669"/>
    <property type="project" value="UniProtKB-SubCell"/>
</dbReference>
<dbReference type="HOGENOM" id="CLU_028200_0_1_1"/>
<evidence type="ECO:0000256" key="1">
    <source>
        <dbReference type="ARBA" id="ARBA00004141"/>
    </source>
</evidence>
<evidence type="ECO:0000256" key="3">
    <source>
        <dbReference type="ARBA" id="ARBA00022989"/>
    </source>
</evidence>
<keyword evidence="3 7" id="KW-1133">Transmembrane helix</keyword>
<sequence length="386" mass="42500">MSSSHAGIGKWGEVLTIVPIVAAGFATIVYLLRLYSRRLGGTGLATEDFLMGIGLLLSYGATVFVVYTAFNGVGMPSSSLPKWKETNLRFGSWMIQKFWAPSMAFIKISIVVFLQRIMGPIGIFRNICTALIVFIVAWAVTALMGNIFQCWPVTYYYKPYGKGHCMSHQTSFFETMGALSLIVDVCILCLPMPWVLRLHVDLKKKIAVVCIFSMGALVCIFSLLRLVQFRYFLTTNLASSSALESIWTILEMDMAVICGCMPLLTPLFRKCVDRVRTTTSKSTPHSNSHSASRLYARSGSNPSPHWAKFERLGGVDSKTPPHSEASGSRNRQDPLSRQGHNGDELDDDSSIELQGIAVHTVVSLSVESHKSAKDLLEKGSAVEPAK</sequence>
<keyword evidence="10" id="KW-1185">Reference proteome</keyword>
<proteinExistence type="inferred from homology"/>
<evidence type="ECO:0000256" key="5">
    <source>
        <dbReference type="ARBA" id="ARBA00038359"/>
    </source>
</evidence>
<comment type="similarity">
    <text evidence="5">Belongs to the SAT4 family.</text>
</comment>
<dbReference type="OrthoDB" id="10017208at2759"/>
<dbReference type="InterPro" id="IPR049326">
    <property type="entry name" value="Rhodopsin_dom_fungi"/>
</dbReference>
<feature type="transmembrane region" description="Helical" evidence="7">
    <location>
        <begin position="14"/>
        <end position="36"/>
    </location>
</feature>
<evidence type="ECO:0000256" key="2">
    <source>
        <dbReference type="ARBA" id="ARBA00022692"/>
    </source>
</evidence>
<feature type="transmembrane region" description="Helical" evidence="7">
    <location>
        <begin position="126"/>
        <end position="148"/>
    </location>
</feature>
<dbReference type="VEuPathDB" id="FungiDB:TSTA_100170"/>
<gene>
    <name evidence="9" type="ORF">TSTA_100170</name>
</gene>
<dbReference type="EMBL" id="EQ962658">
    <property type="protein sequence ID" value="EED13771.1"/>
    <property type="molecule type" value="Genomic_DNA"/>
</dbReference>
<reference evidence="10" key="1">
    <citation type="journal article" date="2015" name="Genome Announc.">
        <title>Genome sequence of the AIDS-associated pathogen Penicillium marneffei (ATCC18224) and its near taxonomic relative Talaromyces stipitatus (ATCC10500).</title>
        <authorList>
            <person name="Nierman W.C."/>
            <person name="Fedorova-Abrams N.D."/>
            <person name="Andrianopoulos A."/>
        </authorList>
    </citation>
    <scope>NUCLEOTIDE SEQUENCE [LARGE SCALE GENOMIC DNA]</scope>
    <source>
        <strain evidence="10">ATCC 10500 / CBS 375.48 / QM 6759 / NRRL 1006</strain>
    </source>
</reference>
<dbReference type="InterPro" id="IPR052337">
    <property type="entry name" value="SAT4-like"/>
</dbReference>
<dbReference type="PANTHER" id="PTHR33048">
    <property type="entry name" value="PTH11-LIKE INTEGRAL MEMBRANE PROTEIN (AFU_ORTHOLOGUE AFUA_5G11245)"/>
    <property type="match status" value="1"/>
</dbReference>
<accession>B8MML7</accession>
<feature type="transmembrane region" description="Helical" evidence="7">
    <location>
        <begin position="90"/>
        <end position="114"/>
    </location>
</feature>
<name>B8MML7_TALSN</name>
<protein>
    <submittedName>
        <fullName evidence="9">Integral membrane protein</fullName>
    </submittedName>
</protein>
<dbReference type="eggNOG" id="ENOG502SN6G">
    <property type="taxonomic scope" value="Eukaryota"/>
</dbReference>
<comment type="subcellular location">
    <subcellularLocation>
        <location evidence="1">Membrane</location>
        <topology evidence="1">Multi-pass membrane protein</topology>
    </subcellularLocation>
</comment>
<evidence type="ECO:0000313" key="10">
    <source>
        <dbReference type="Proteomes" id="UP000001745"/>
    </source>
</evidence>
<organism evidence="9 10">
    <name type="scientific">Talaromyces stipitatus (strain ATCC 10500 / CBS 375.48 / QM 6759 / NRRL 1006)</name>
    <name type="common">Penicillium stipitatum</name>
    <dbReference type="NCBI Taxonomy" id="441959"/>
    <lineage>
        <taxon>Eukaryota</taxon>
        <taxon>Fungi</taxon>
        <taxon>Dikarya</taxon>
        <taxon>Ascomycota</taxon>
        <taxon>Pezizomycotina</taxon>
        <taxon>Eurotiomycetes</taxon>
        <taxon>Eurotiomycetidae</taxon>
        <taxon>Eurotiales</taxon>
        <taxon>Trichocomaceae</taxon>
        <taxon>Talaromyces</taxon>
        <taxon>Talaromyces sect. Talaromyces</taxon>
    </lineage>
</organism>
<evidence type="ECO:0000313" key="9">
    <source>
        <dbReference type="EMBL" id="EED13771.1"/>
    </source>
</evidence>
<dbReference type="PANTHER" id="PTHR33048:SF47">
    <property type="entry name" value="INTEGRAL MEMBRANE PROTEIN-RELATED"/>
    <property type="match status" value="1"/>
</dbReference>
<evidence type="ECO:0000256" key="6">
    <source>
        <dbReference type="SAM" id="MobiDB-lite"/>
    </source>
</evidence>
<dbReference type="Pfam" id="PF20684">
    <property type="entry name" value="Fung_rhodopsin"/>
    <property type="match status" value="1"/>
</dbReference>